<reference evidence="2 3" key="1">
    <citation type="submission" date="2019-12" db="EMBL/GenBank/DDBJ databases">
        <title>Full genome sequence of a Bacillus safensis strain isolated from commercially available natto in Indonesia.</title>
        <authorList>
            <person name="Yoshida M."/>
            <person name="Uomi M."/>
            <person name="Waturangi D."/>
            <person name="Ekaputri J.J."/>
            <person name="Setiamarga D.H.E."/>
        </authorList>
    </citation>
    <scope>NUCLEOTIDE SEQUENCE [LARGE SCALE GENOMIC DNA]</scope>
    <source>
        <strain evidence="2 3">IDN1</strain>
    </source>
</reference>
<keyword evidence="1" id="KW-0963">Cytoplasm</keyword>
<dbReference type="Pfam" id="PF01933">
    <property type="entry name" value="CofD"/>
    <property type="match status" value="1"/>
</dbReference>
<proteinExistence type="predicted"/>
<dbReference type="Gene3D" id="3.40.50.10680">
    <property type="entry name" value="CofD-like domains"/>
    <property type="match status" value="1"/>
</dbReference>
<dbReference type="Proteomes" id="UP000464658">
    <property type="component" value="Chromosome"/>
</dbReference>
<evidence type="ECO:0000256" key="1">
    <source>
        <dbReference type="ARBA" id="ARBA00022490"/>
    </source>
</evidence>
<dbReference type="SUPFAM" id="SSF142338">
    <property type="entry name" value="CofD-like"/>
    <property type="match status" value="1"/>
</dbReference>
<dbReference type="EMBL" id="AP021906">
    <property type="protein sequence ID" value="BBP92470.1"/>
    <property type="molecule type" value="Genomic_DNA"/>
</dbReference>
<name>A0A5S9MG62_BACIA</name>
<dbReference type="PANTHER" id="PTHR30135">
    <property type="entry name" value="UNCHARACTERIZED PROTEIN YVCK-RELATED"/>
    <property type="match status" value="1"/>
</dbReference>
<protein>
    <submittedName>
        <fullName evidence="2">Uncharacterized protein</fullName>
    </submittedName>
</protein>
<accession>A0A5S9MG62</accession>
<evidence type="ECO:0000313" key="2">
    <source>
        <dbReference type="EMBL" id="BBP92470.1"/>
    </source>
</evidence>
<gene>
    <name evidence="2" type="ORF">BsIDN1_60880</name>
</gene>
<dbReference type="PANTHER" id="PTHR30135:SF3">
    <property type="entry name" value="GLUCONEOGENESIS FACTOR-RELATED"/>
    <property type="match status" value="1"/>
</dbReference>
<evidence type="ECO:0000313" key="3">
    <source>
        <dbReference type="Proteomes" id="UP000464658"/>
    </source>
</evidence>
<dbReference type="GO" id="GO:0043743">
    <property type="term" value="F:LPPG:FO 2-phospho-L-lactate transferase activity"/>
    <property type="evidence" value="ECO:0007669"/>
    <property type="project" value="InterPro"/>
</dbReference>
<dbReference type="InterPro" id="IPR038136">
    <property type="entry name" value="CofD-like_dom_sf"/>
</dbReference>
<sequence>MQCHDAAGETLSYSAADHVQALNDHMDRPFIDTIFVNNKEIPEEIKAKYAEEQAQPVQFDTDALKAMGLEVIPGEIITYDQHVIRHDTLKVASLLVDLLQQKKIGMGVARMSFASETKKKKS</sequence>
<organism evidence="2 3">
    <name type="scientific">Bacillus safensis</name>
    <dbReference type="NCBI Taxonomy" id="561879"/>
    <lineage>
        <taxon>Bacteria</taxon>
        <taxon>Bacillati</taxon>
        <taxon>Bacillota</taxon>
        <taxon>Bacilli</taxon>
        <taxon>Bacillales</taxon>
        <taxon>Bacillaceae</taxon>
        <taxon>Bacillus</taxon>
    </lineage>
</organism>
<dbReference type="AlphaFoldDB" id="A0A5S9MG62"/>
<dbReference type="InterPro" id="IPR002882">
    <property type="entry name" value="CofD"/>
</dbReference>
<dbReference type="InterPro" id="IPR010119">
    <property type="entry name" value="Gluconeogen_factor"/>
</dbReference>